<dbReference type="Proteomes" id="UP001500831">
    <property type="component" value="Unassembled WGS sequence"/>
</dbReference>
<dbReference type="InterPro" id="IPR049492">
    <property type="entry name" value="BD-FAE-like_dom"/>
</dbReference>
<feature type="chain" id="PRO_5045864025" description="BD-FAE-like domain-containing protein" evidence="3">
    <location>
        <begin position="31"/>
        <end position="327"/>
    </location>
</feature>
<feature type="region of interest" description="Disordered" evidence="2">
    <location>
        <begin position="27"/>
        <end position="50"/>
    </location>
</feature>
<keyword evidence="1" id="KW-0378">Hydrolase</keyword>
<keyword evidence="6" id="KW-1185">Reference proteome</keyword>
<gene>
    <name evidence="5" type="ORF">GCM10010517_62290</name>
</gene>
<feature type="domain" description="BD-FAE-like" evidence="4">
    <location>
        <begin position="83"/>
        <end position="176"/>
    </location>
</feature>
<evidence type="ECO:0000259" key="4">
    <source>
        <dbReference type="Pfam" id="PF20434"/>
    </source>
</evidence>
<dbReference type="Gene3D" id="3.40.50.1820">
    <property type="entry name" value="alpha/beta hydrolase"/>
    <property type="match status" value="1"/>
</dbReference>
<evidence type="ECO:0000313" key="5">
    <source>
        <dbReference type="EMBL" id="GAA2897267.1"/>
    </source>
</evidence>
<dbReference type="EMBL" id="BAAAVI010000059">
    <property type="protein sequence ID" value="GAA2897267.1"/>
    <property type="molecule type" value="Genomic_DNA"/>
</dbReference>
<proteinExistence type="predicted"/>
<keyword evidence="3" id="KW-0732">Signal</keyword>
<name>A0ABN3W663_9ACTN</name>
<reference evidence="5 6" key="1">
    <citation type="journal article" date="2019" name="Int. J. Syst. Evol. Microbiol.">
        <title>The Global Catalogue of Microorganisms (GCM) 10K type strain sequencing project: providing services to taxonomists for standard genome sequencing and annotation.</title>
        <authorList>
            <consortium name="The Broad Institute Genomics Platform"/>
            <consortium name="The Broad Institute Genome Sequencing Center for Infectious Disease"/>
            <person name="Wu L."/>
            <person name="Ma J."/>
        </authorList>
    </citation>
    <scope>NUCLEOTIDE SEQUENCE [LARGE SCALE GENOMIC DNA]</scope>
    <source>
        <strain evidence="5 6">JCM 6242</strain>
    </source>
</reference>
<dbReference type="SUPFAM" id="SSF53474">
    <property type="entry name" value="alpha/beta-Hydrolases"/>
    <property type="match status" value="1"/>
</dbReference>
<sequence length="327" mass="34635">MRTAVTVGALALAALVLGPAAVHTPSHAHAASAEKTAVKAERTPAPTAEPDPLVQGTVVDTVAYGPHARQRMDVWYQTDVIRRPGVFLIHGGWWSSGDKKYMTEISRSYAEQGYTVFNINYRLSGDASWPAQRTDTLDAIATARRHAALWSFDPNNYVVIGFSAGGHLATAAGTYKTGLPGLRGVVGISPVISPLTAYIQGADTFDLNKRKLRAAAIRLAGGCEPVGKCARIWASMEVSQHASRGDAPMLTVHSADEFVPAEHSYQLKERLAQVGIPMTVLTEPGVEHSAPLYRLPGVADTVQQWVAEKLFGGGSSGGSGLAAAAGR</sequence>
<feature type="signal peptide" evidence="3">
    <location>
        <begin position="1"/>
        <end position="30"/>
    </location>
</feature>
<organism evidence="5 6">
    <name type="scientific">Streptosporangium fragile</name>
    <dbReference type="NCBI Taxonomy" id="46186"/>
    <lineage>
        <taxon>Bacteria</taxon>
        <taxon>Bacillati</taxon>
        <taxon>Actinomycetota</taxon>
        <taxon>Actinomycetes</taxon>
        <taxon>Streptosporangiales</taxon>
        <taxon>Streptosporangiaceae</taxon>
        <taxon>Streptosporangium</taxon>
    </lineage>
</organism>
<accession>A0ABN3W663</accession>
<evidence type="ECO:0000256" key="2">
    <source>
        <dbReference type="SAM" id="MobiDB-lite"/>
    </source>
</evidence>
<evidence type="ECO:0000313" key="6">
    <source>
        <dbReference type="Proteomes" id="UP001500831"/>
    </source>
</evidence>
<dbReference type="PANTHER" id="PTHR48081">
    <property type="entry name" value="AB HYDROLASE SUPERFAMILY PROTEIN C4A8.06C"/>
    <property type="match status" value="1"/>
</dbReference>
<evidence type="ECO:0000256" key="3">
    <source>
        <dbReference type="SAM" id="SignalP"/>
    </source>
</evidence>
<dbReference type="InterPro" id="IPR029058">
    <property type="entry name" value="AB_hydrolase_fold"/>
</dbReference>
<dbReference type="InterPro" id="IPR050300">
    <property type="entry name" value="GDXG_lipolytic_enzyme"/>
</dbReference>
<evidence type="ECO:0000256" key="1">
    <source>
        <dbReference type="ARBA" id="ARBA00022801"/>
    </source>
</evidence>
<comment type="caution">
    <text evidence="5">The sequence shown here is derived from an EMBL/GenBank/DDBJ whole genome shotgun (WGS) entry which is preliminary data.</text>
</comment>
<dbReference type="Pfam" id="PF20434">
    <property type="entry name" value="BD-FAE"/>
    <property type="match status" value="1"/>
</dbReference>
<dbReference type="RefSeq" id="WP_344979000.1">
    <property type="nucleotide sequence ID" value="NZ_BAAAVI010000059.1"/>
</dbReference>
<protein>
    <recommendedName>
        <fullName evidence="4">BD-FAE-like domain-containing protein</fullName>
    </recommendedName>
</protein>